<dbReference type="GO" id="GO:0007274">
    <property type="term" value="P:neuromuscular synaptic transmission"/>
    <property type="evidence" value="ECO:0007669"/>
    <property type="project" value="TreeGrafter"/>
</dbReference>
<feature type="coiled-coil region" evidence="9">
    <location>
        <begin position="211"/>
        <end position="276"/>
    </location>
</feature>
<feature type="coiled-coil region" evidence="9">
    <location>
        <begin position="727"/>
        <end position="929"/>
    </location>
</feature>
<dbReference type="GO" id="GO:0048788">
    <property type="term" value="C:cytoskeleton of presynaptic active zone"/>
    <property type="evidence" value="ECO:0007669"/>
    <property type="project" value="TreeGrafter"/>
</dbReference>
<sequence length="979" mass="113271">MYGSARTISNLEGSPSRSPRLPRSPRLGHRRTSSGGGGGTGKTLSMENIQSLNAAYATSGPMYLSDHEGVASTTFPKGTMTLGRATNRAVYGGRVTAMGSSPNIASAGLSHTDVLSYTDQHGGLTTSSHHHHHQVPSMLRQVRDSTMLDLQAQLKDLQRENDLLRKELDIKDSKLGSSMNSIKTFWSPELKKERVLRKEEAARMSVLKEQMRVSHEENQHLQMTIQALQDELRTQRDLNHLLQQESGNRGAEHFTIELTEENFRRLQAEHDRQAKELFLLRKTLEEMELRIETQKQTLNARDESIKKLLEMLQSKGLPSKGMEDDNERTRRIAEAESQVNHLEVILDQKEKENIHLREELHRRTQLQPEPAKTKALQTVIEMKDTKIASLERNIRDLEDEIQMLKTNGVLNTEDREEEIKQIEVYKSHSKFMKNKIDQLKQELSKKESELLALQTKLETLSNQNSDCKQHIEVLKESLTAKEQRAAILQTEVDALRLRLEEKETFLNKKTKQLQDLTEEKGTLAGEIRDMKDMLEVKERKINVLQKKIENLQEQLRDKDKQLTNLKDRVKSLQTDSSNTDTALATLEEALSEKERIIERLKEQRERDDRERLEEIESYKKENKDLKEKVNALQAELTEKESSLIDLKEHASSLASAGLKRDSKLKSLEIAIEQKKEECSKLEAQLKKQAEQLFNQMYNPMPIRNNGKQGAHEAEEEARMNPEFADRMKQLDKEASYYREECGKAQAEVDRLLEILKEVENEKNDKDKKIAELESLTSRHMKDQNKKAANLKHNQQMEKKKNAQLLEEVRRREDNMTDNSQHLQVEELMNALEKTRQELDSTKARLASTQQSLAEKEAHLANLRIERRKQLEEILEMKQEALLAAISEKDANIALLELSASKKKKTQEEVMALKREKDRLVHQLKQQTQNRMKLMADNYDDDHHHYHHHHHHHHHRSPGRPQHSNHRPSPDQDDEEGIWA</sequence>
<dbReference type="SUPFAM" id="SSF57997">
    <property type="entry name" value="Tropomyosin"/>
    <property type="match status" value="1"/>
</dbReference>
<dbReference type="Pfam" id="PF10174">
    <property type="entry name" value="Cast"/>
    <property type="match status" value="1"/>
</dbReference>
<dbReference type="GeneID" id="116492903"/>
<feature type="region of interest" description="Disordered" evidence="10">
    <location>
        <begin position="940"/>
        <end position="979"/>
    </location>
</feature>
<keyword evidence="11" id="KW-1185">Reference proteome</keyword>
<dbReference type="FunFam" id="1.10.287.1490:FF:000013">
    <property type="entry name" value="ELKS/RAB6-interacting/CAST family member 2"/>
    <property type="match status" value="1"/>
</dbReference>
<dbReference type="RefSeq" id="XP_032049785.1">
    <property type="nucleotide sequence ID" value="XM_032193894.1"/>
</dbReference>
<keyword evidence="6" id="KW-0206">Cytoskeleton</keyword>
<dbReference type="Gene3D" id="1.10.287.1490">
    <property type="match status" value="1"/>
</dbReference>
<evidence type="ECO:0000256" key="1">
    <source>
        <dbReference type="ARBA" id="ARBA00004245"/>
    </source>
</evidence>
<proteinExistence type="predicted"/>
<comment type="subcellular location">
    <subcellularLocation>
        <location evidence="1">Cytoplasm</location>
        <location evidence="1">Cytoskeleton</location>
    </subcellularLocation>
    <subcellularLocation>
        <location evidence="8">Presynapse</location>
    </subcellularLocation>
</comment>
<dbReference type="GO" id="GO:0048167">
    <property type="term" value="P:regulation of synaptic plasticity"/>
    <property type="evidence" value="ECO:0007669"/>
    <property type="project" value="TreeGrafter"/>
</dbReference>
<keyword evidence="5 9" id="KW-0175">Coiled coil</keyword>
<evidence type="ECO:0000256" key="2">
    <source>
        <dbReference type="ARBA" id="ARBA00022490"/>
    </source>
</evidence>
<dbReference type="InParanoid" id="A0A6J3DI68"/>
<organism evidence="11 12">
    <name type="scientific">Aythya fuligula</name>
    <name type="common">Tufted duck</name>
    <name type="synonym">Anas fuligula</name>
    <dbReference type="NCBI Taxonomy" id="219594"/>
    <lineage>
        <taxon>Eukaryota</taxon>
        <taxon>Metazoa</taxon>
        <taxon>Chordata</taxon>
        <taxon>Craniata</taxon>
        <taxon>Vertebrata</taxon>
        <taxon>Euteleostomi</taxon>
        <taxon>Archelosauria</taxon>
        <taxon>Archosauria</taxon>
        <taxon>Dinosauria</taxon>
        <taxon>Saurischia</taxon>
        <taxon>Theropoda</taxon>
        <taxon>Coelurosauria</taxon>
        <taxon>Aves</taxon>
        <taxon>Neognathae</taxon>
        <taxon>Galloanserae</taxon>
        <taxon>Anseriformes</taxon>
        <taxon>Anatidae</taxon>
        <taxon>Aythyinae</taxon>
        <taxon>Aythya</taxon>
    </lineage>
</organism>
<evidence type="ECO:0000256" key="5">
    <source>
        <dbReference type="ARBA" id="ARBA00023054"/>
    </source>
</evidence>
<reference evidence="12" key="1">
    <citation type="submission" date="2025-08" db="UniProtKB">
        <authorList>
            <consortium name="RefSeq"/>
        </authorList>
    </citation>
    <scope>IDENTIFICATION</scope>
    <source>
        <tissue evidence="12">Lung</tissue>
    </source>
</reference>
<evidence type="ECO:0000313" key="12">
    <source>
        <dbReference type="RefSeq" id="XP_032049785.1"/>
    </source>
</evidence>
<dbReference type="PANTHER" id="PTHR18861:SF3">
    <property type="entry name" value="ERC PROTEIN 2"/>
    <property type="match status" value="1"/>
</dbReference>
<feature type="region of interest" description="Disordered" evidence="10">
    <location>
        <begin position="1"/>
        <end position="44"/>
    </location>
</feature>
<evidence type="ECO:0000256" key="6">
    <source>
        <dbReference type="ARBA" id="ARBA00023212"/>
    </source>
</evidence>
<name>A0A6J3DI68_AYTFU</name>
<accession>A0A6J3DI68</accession>
<dbReference type="GO" id="GO:0030424">
    <property type="term" value="C:axon"/>
    <property type="evidence" value="ECO:0007669"/>
    <property type="project" value="UniProtKB-SubCell"/>
</dbReference>
<evidence type="ECO:0000256" key="10">
    <source>
        <dbReference type="SAM" id="MobiDB-lite"/>
    </source>
</evidence>
<dbReference type="Proteomes" id="UP000504639">
    <property type="component" value="Chromosome 10"/>
</dbReference>
<dbReference type="InterPro" id="IPR019323">
    <property type="entry name" value="ELKS/CAST"/>
</dbReference>
<feature type="coiled-coil region" evidence="9">
    <location>
        <begin position="332"/>
        <end position="695"/>
    </location>
</feature>
<feature type="compositionally biased region" description="Acidic residues" evidence="10">
    <location>
        <begin position="970"/>
        <end position="979"/>
    </location>
</feature>
<dbReference type="AlphaFoldDB" id="A0A6J3DI68"/>
<dbReference type="PANTHER" id="PTHR18861">
    <property type="entry name" value="ELKS/RAB6-INTERACTING/CAST PROTEIN"/>
    <property type="match status" value="1"/>
</dbReference>
<evidence type="ECO:0000313" key="11">
    <source>
        <dbReference type="Proteomes" id="UP000504639"/>
    </source>
</evidence>
<dbReference type="CTD" id="26059"/>
<protein>
    <submittedName>
        <fullName evidence="12">ERC protein 2</fullName>
    </submittedName>
</protein>
<keyword evidence="2" id="KW-0963">Cytoplasm</keyword>
<feature type="compositionally biased region" description="Polar residues" evidence="10">
    <location>
        <begin position="1"/>
        <end position="13"/>
    </location>
</feature>
<evidence type="ECO:0000256" key="3">
    <source>
        <dbReference type="ARBA" id="ARBA00022553"/>
    </source>
</evidence>
<gene>
    <name evidence="12" type="primary">ERC2</name>
</gene>
<evidence type="ECO:0000256" key="7">
    <source>
        <dbReference type="ARBA" id="ARBA00023273"/>
    </source>
</evidence>
<keyword evidence="3" id="KW-0597">Phosphoprotein</keyword>
<evidence type="ECO:0000256" key="9">
    <source>
        <dbReference type="SAM" id="Coils"/>
    </source>
</evidence>
<dbReference type="GO" id="GO:0098882">
    <property type="term" value="F:structural constituent of presynaptic active zone"/>
    <property type="evidence" value="ECO:0007669"/>
    <property type="project" value="TreeGrafter"/>
</dbReference>
<evidence type="ECO:0000256" key="8">
    <source>
        <dbReference type="ARBA" id="ARBA00034106"/>
    </source>
</evidence>
<feature type="coiled-coil region" evidence="9">
    <location>
        <begin position="147"/>
        <end position="174"/>
    </location>
</feature>
<feature type="compositionally biased region" description="Basic residues" evidence="10">
    <location>
        <begin position="944"/>
        <end position="965"/>
    </location>
</feature>
<dbReference type="KEGG" id="aful:116492903"/>
<keyword evidence="4" id="KW-0770">Synapse</keyword>
<feature type="compositionally biased region" description="Low complexity" evidence="10">
    <location>
        <begin position="14"/>
        <end position="25"/>
    </location>
</feature>
<keyword evidence="7" id="KW-0966">Cell projection</keyword>
<evidence type="ECO:0000256" key="4">
    <source>
        <dbReference type="ARBA" id="ARBA00023018"/>
    </source>
</evidence>